<feature type="region of interest" description="Disordered" evidence="3">
    <location>
        <begin position="34"/>
        <end position="600"/>
    </location>
</feature>
<feature type="compositionally biased region" description="Polar residues" evidence="3">
    <location>
        <begin position="274"/>
        <end position="296"/>
    </location>
</feature>
<feature type="compositionally biased region" description="Basic and acidic residues" evidence="3">
    <location>
        <begin position="510"/>
        <end position="535"/>
    </location>
</feature>
<dbReference type="Gene3D" id="3.30.70.330">
    <property type="match status" value="1"/>
</dbReference>
<dbReference type="OrthoDB" id="439808at2759"/>
<gene>
    <name evidence="5" type="ORF">Taro_031548</name>
</gene>
<dbReference type="GO" id="GO:0003723">
    <property type="term" value="F:RNA binding"/>
    <property type="evidence" value="ECO:0007669"/>
    <property type="project" value="UniProtKB-UniRule"/>
</dbReference>
<dbReference type="InterPro" id="IPR035979">
    <property type="entry name" value="RBD_domain_sf"/>
</dbReference>
<sequence length="724" mass="81881">MMEIRRPYPARSALPPHAPKAPSLLTLIHQCRGEEGTGEACGSSSVCAPPSDMEPSSPNISSEGLPVAELDLNLLTNKNESEAHKTEARSNYVEDGSQLEHSTSSILPSDVHYDGSASHSVMSDLWTSEPCLPSQSELSDDDGQRGAMDSEGLSSPVKEPFFGHEEVLNREVSDQKNHELPLTDEPANMHSVDISGSTKFGTTELYHEDAYERNGDHHAKMEGEFYSDKQHSDHEEDAPGESDAYFPRGFQERSTSPVERERSIIPESPPHIQASMQGETPSDVNHTRGSPYSNGSPRYEFSPSPKGPDKGRRRASSHDRLSPPKRRRPSPGRQDVGDSYQRVDSPCERRSSSPGRTPQIDLYNRDGSPGKHLSVSPLREDSSRKHGSPKDQDSLRRSSPQRKDSSYKRDSPQREDSPRRRDSPHKGDSPRRHDSPRRGESPRRRNSPRKGDSPTRRDSPHRGASPRRRDSPRRGDSPRKSGSSRRRDSPRKQDSPGGVSPRKHISSSPRRQDSSRRKERSMSRSPSGRRDSSRYKRDRHGRSRSRSPYGRDHHRRSPRRRHSPRRRSPSSAHHSRRHSPRRRPWSPPSNRSTGIGRPGKNLFVAGFSFVTTERDLEKKFSRYGRVTDVRIVRDKRSGDSRGFGFLSLERDEEADAAIRALDQTEWNGRIVLVEKAKTSVIFSGIQQPRCRDGQHIRRVSYVIILHTFFGRLLGTFVQMRFLPY</sequence>
<dbReference type="FunFam" id="3.30.70.330:FF:000535">
    <property type="entry name" value="Serine/arginine-rich splicing factor SR45a"/>
    <property type="match status" value="1"/>
</dbReference>
<keyword evidence="6" id="KW-1185">Reference proteome</keyword>
<feature type="region of interest" description="Disordered" evidence="3">
    <location>
        <begin position="1"/>
        <end position="21"/>
    </location>
</feature>
<dbReference type="PANTHER" id="PTHR48027">
    <property type="entry name" value="HETEROGENEOUS NUCLEAR RIBONUCLEOPROTEIN 87F-RELATED"/>
    <property type="match status" value="1"/>
</dbReference>
<name>A0A843VQB2_COLES</name>
<protein>
    <recommendedName>
        <fullName evidence="4">RRM domain-containing protein</fullName>
    </recommendedName>
</protein>
<dbReference type="SUPFAM" id="SSF54928">
    <property type="entry name" value="RNA-binding domain, RBD"/>
    <property type="match status" value="1"/>
</dbReference>
<dbReference type="AlphaFoldDB" id="A0A843VQB2"/>
<feature type="compositionally biased region" description="Basic and acidic residues" evidence="3">
    <location>
        <begin position="79"/>
        <end position="88"/>
    </location>
</feature>
<evidence type="ECO:0000256" key="2">
    <source>
        <dbReference type="PROSITE-ProRule" id="PRU00176"/>
    </source>
</evidence>
<feature type="compositionally biased region" description="Basic and acidic residues" evidence="3">
    <location>
        <begin position="205"/>
        <end position="234"/>
    </location>
</feature>
<feature type="compositionally biased region" description="Basic residues" evidence="3">
    <location>
        <begin position="552"/>
        <end position="584"/>
    </location>
</feature>
<dbReference type="Proteomes" id="UP000652761">
    <property type="component" value="Unassembled WGS sequence"/>
</dbReference>
<dbReference type="Pfam" id="PF00076">
    <property type="entry name" value="RRM_1"/>
    <property type="match status" value="1"/>
</dbReference>
<evidence type="ECO:0000313" key="6">
    <source>
        <dbReference type="Proteomes" id="UP000652761"/>
    </source>
</evidence>
<organism evidence="5 6">
    <name type="scientific">Colocasia esculenta</name>
    <name type="common">Wild taro</name>
    <name type="synonym">Arum esculentum</name>
    <dbReference type="NCBI Taxonomy" id="4460"/>
    <lineage>
        <taxon>Eukaryota</taxon>
        <taxon>Viridiplantae</taxon>
        <taxon>Streptophyta</taxon>
        <taxon>Embryophyta</taxon>
        <taxon>Tracheophyta</taxon>
        <taxon>Spermatophyta</taxon>
        <taxon>Magnoliopsida</taxon>
        <taxon>Liliopsida</taxon>
        <taxon>Araceae</taxon>
        <taxon>Aroideae</taxon>
        <taxon>Colocasieae</taxon>
        <taxon>Colocasia</taxon>
    </lineage>
</organism>
<dbReference type="SMART" id="SM00360">
    <property type="entry name" value="RRM"/>
    <property type="match status" value="1"/>
</dbReference>
<dbReference type="InterPro" id="IPR012677">
    <property type="entry name" value="Nucleotide-bd_a/b_plait_sf"/>
</dbReference>
<dbReference type="InterPro" id="IPR052462">
    <property type="entry name" value="SLIRP/GR-RBP-like"/>
</dbReference>
<feature type="compositionally biased region" description="Basic and acidic residues" evidence="3">
    <location>
        <begin position="161"/>
        <end position="181"/>
    </location>
</feature>
<dbReference type="InterPro" id="IPR000504">
    <property type="entry name" value="RRM_dom"/>
</dbReference>
<feature type="compositionally biased region" description="Basic residues" evidence="3">
    <location>
        <begin position="536"/>
        <end position="545"/>
    </location>
</feature>
<proteinExistence type="predicted"/>
<evidence type="ECO:0000256" key="3">
    <source>
        <dbReference type="SAM" id="MobiDB-lite"/>
    </source>
</evidence>
<evidence type="ECO:0000259" key="4">
    <source>
        <dbReference type="PROSITE" id="PS50102"/>
    </source>
</evidence>
<keyword evidence="1 2" id="KW-0694">RNA-binding</keyword>
<reference evidence="5" key="1">
    <citation type="submission" date="2017-07" db="EMBL/GenBank/DDBJ databases">
        <title>Taro Niue Genome Assembly and Annotation.</title>
        <authorList>
            <person name="Atibalentja N."/>
            <person name="Keating K."/>
            <person name="Fields C.J."/>
        </authorList>
    </citation>
    <scope>NUCLEOTIDE SEQUENCE</scope>
    <source>
        <strain evidence="5">Niue_2</strain>
        <tissue evidence="5">Leaf</tissue>
    </source>
</reference>
<feature type="compositionally biased region" description="Basic and acidic residues" evidence="3">
    <location>
        <begin position="378"/>
        <end position="494"/>
    </location>
</feature>
<evidence type="ECO:0000313" key="5">
    <source>
        <dbReference type="EMBL" id="MQL98838.1"/>
    </source>
</evidence>
<evidence type="ECO:0000256" key="1">
    <source>
        <dbReference type="ARBA" id="ARBA00022884"/>
    </source>
</evidence>
<dbReference type="PROSITE" id="PS50102">
    <property type="entry name" value="RRM"/>
    <property type="match status" value="1"/>
</dbReference>
<comment type="caution">
    <text evidence="5">The sequence shown here is derived from an EMBL/GenBank/DDBJ whole genome shotgun (WGS) entry which is preliminary data.</text>
</comment>
<accession>A0A843VQB2</accession>
<feature type="domain" description="RRM" evidence="4">
    <location>
        <begin position="600"/>
        <end position="678"/>
    </location>
</feature>
<dbReference type="EMBL" id="NMUH01002247">
    <property type="protein sequence ID" value="MQL98838.1"/>
    <property type="molecule type" value="Genomic_DNA"/>
</dbReference>